<dbReference type="Pfam" id="PF01497">
    <property type="entry name" value="Peripla_BP_2"/>
    <property type="match status" value="1"/>
</dbReference>
<evidence type="ECO:0000256" key="2">
    <source>
        <dbReference type="ARBA" id="ARBA00023125"/>
    </source>
</evidence>
<dbReference type="InterPro" id="IPR018060">
    <property type="entry name" value="HTH_AraC"/>
</dbReference>
<evidence type="ECO:0000259" key="4">
    <source>
        <dbReference type="PROSITE" id="PS01124"/>
    </source>
</evidence>
<protein>
    <submittedName>
        <fullName evidence="6">AraC family transcriptional regulator</fullName>
    </submittedName>
</protein>
<keyword evidence="7" id="KW-1185">Reference proteome</keyword>
<name>A0ABX2DJU2_9BACL</name>
<keyword evidence="2" id="KW-0238">DNA-binding</keyword>
<organism evidence="6 7">
    <name type="scientific">Paenibacillus tritici</name>
    <dbReference type="NCBI Taxonomy" id="1873425"/>
    <lineage>
        <taxon>Bacteria</taxon>
        <taxon>Bacillati</taxon>
        <taxon>Bacillota</taxon>
        <taxon>Bacilli</taxon>
        <taxon>Bacillales</taxon>
        <taxon>Paenibacillaceae</taxon>
        <taxon>Paenibacillus</taxon>
    </lineage>
</organism>
<feature type="domain" description="HTH araC/xylS-type" evidence="4">
    <location>
        <begin position="171"/>
        <end position="269"/>
    </location>
</feature>
<dbReference type="RefSeq" id="WP_173129300.1">
    <property type="nucleotide sequence ID" value="NZ_JABMKX010000003.1"/>
</dbReference>
<dbReference type="Pfam" id="PF12833">
    <property type="entry name" value="HTH_18"/>
    <property type="match status" value="1"/>
</dbReference>
<reference evidence="6 7" key="1">
    <citation type="submission" date="2020-05" db="EMBL/GenBank/DDBJ databases">
        <title>Paenibacillus glebae, sp. nov., Paenibacillus humi sp. nov., Paenibacillus pedi sp. nov., Paenibacillus terrestris sp. nov. and Paenibacillus terricola sp. nov., isolated from a forest top soil sample.</title>
        <authorList>
            <person name="Qi S."/>
            <person name="Carlier A."/>
            <person name="Cnockaert M."/>
            <person name="Vandamme P."/>
        </authorList>
    </citation>
    <scope>NUCLEOTIDE SEQUENCE [LARGE SCALE GENOMIC DNA]</scope>
    <source>
        <strain evidence="6 7">LMG 29502</strain>
    </source>
</reference>
<dbReference type="CDD" id="cd00636">
    <property type="entry name" value="TroA-like"/>
    <property type="match status" value="1"/>
</dbReference>
<evidence type="ECO:0000313" key="7">
    <source>
        <dbReference type="Proteomes" id="UP000711047"/>
    </source>
</evidence>
<gene>
    <name evidence="6" type="ORF">HQN87_06075</name>
</gene>
<dbReference type="PROSITE" id="PS01124">
    <property type="entry name" value="HTH_ARAC_FAMILY_2"/>
    <property type="match status" value="1"/>
</dbReference>
<dbReference type="PROSITE" id="PS00041">
    <property type="entry name" value="HTH_ARAC_FAMILY_1"/>
    <property type="match status" value="1"/>
</dbReference>
<keyword evidence="1" id="KW-0805">Transcription regulation</keyword>
<dbReference type="SUPFAM" id="SSF46689">
    <property type="entry name" value="Homeodomain-like"/>
    <property type="match status" value="2"/>
</dbReference>
<dbReference type="InterPro" id="IPR009057">
    <property type="entry name" value="Homeodomain-like_sf"/>
</dbReference>
<dbReference type="EMBL" id="JABMKX010000003">
    <property type="protein sequence ID" value="NQX44889.1"/>
    <property type="molecule type" value="Genomic_DNA"/>
</dbReference>
<dbReference type="Proteomes" id="UP000711047">
    <property type="component" value="Unassembled WGS sequence"/>
</dbReference>
<dbReference type="SUPFAM" id="SSF53807">
    <property type="entry name" value="Helical backbone' metal receptor"/>
    <property type="match status" value="1"/>
</dbReference>
<feature type="domain" description="Fe/B12 periplasmic-binding" evidence="5">
    <location>
        <begin position="272"/>
        <end position="534"/>
    </location>
</feature>
<proteinExistence type="predicted"/>
<dbReference type="PANTHER" id="PTHR43280:SF28">
    <property type="entry name" value="HTH-TYPE TRANSCRIPTIONAL ACTIVATOR RHAS"/>
    <property type="match status" value="1"/>
</dbReference>
<dbReference type="Gene3D" id="1.10.10.60">
    <property type="entry name" value="Homeodomain-like"/>
    <property type="match status" value="2"/>
</dbReference>
<keyword evidence="3" id="KW-0804">Transcription</keyword>
<sequence>MKRVTPNMHTPHSGSTLPNPHSFYIPVRVTALDKATSSREEASRPCSSLLVVVTGGSGMIELDGERIRLSGGHILCSDRSAQITLPHKLQGVWIEYAVIPGSSHRFSPLNSGEPLRSCPPHIGALAARLLSGWNQPEQKPPFALQLLFTQLLSELYDSNPEYTEQAVHWLDLVLQYIESHYNEDLTRGQAAELAGVSAEHFSRAFRKSTGQTFNEYVTLLRIRKAQQRILTGAPNLSSLALEVGYSEGTYLSRKFKQVVGISPAAYHRKNKSVVSLNFNHTASLQALEVVPRLGVYSAWMERRLPVPSGHKLQDEGSSSTGLYDRLSSARPDVIISYSLPDKNKQLLSVAPVIEIPFMQMNWREQFRLIAEVTGRKPQAEAWLNLYDEQCHQANQQLDRRIGGRGTAIVWELGAEAAYCFSSSYGRGTQILYDDLGFRPPLSLVAEGLMDKGYLEMAFTDIARYPADHIFITSSAGAAEALEPLRAFLHPADHRHMEGTSGRKIYFLNQPAMFYGFDPLSSEAQLKVLLQALTS</sequence>
<evidence type="ECO:0000256" key="1">
    <source>
        <dbReference type="ARBA" id="ARBA00023015"/>
    </source>
</evidence>
<evidence type="ECO:0000256" key="3">
    <source>
        <dbReference type="ARBA" id="ARBA00023163"/>
    </source>
</evidence>
<evidence type="ECO:0000259" key="5">
    <source>
        <dbReference type="PROSITE" id="PS50983"/>
    </source>
</evidence>
<dbReference type="PANTHER" id="PTHR43280">
    <property type="entry name" value="ARAC-FAMILY TRANSCRIPTIONAL REGULATOR"/>
    <property type="match status" value="1"/>
</dbReference>
<evidence type="ECO:0000313" key="6">
    <source>
        <dbReference type="EMBL" id="NQX44889.1"/>
    </source>
</evidence>
<dbReference type="InterPro" id="IPR018062">
    <property type="entry name" value="HTH_AraC-typ_CS"/>
</dbReference>
<dbReference type="SMART" id="SM00342">
    <property type="entry name" value="HTH_ARAC"/>
    <property type="match status" value="1"/>
</dbReference>
<accession>A0ABX2DJU2</accession>
<dbReference type="PROSITE" id="PS50983">
    <property type="entry name" value="FE_B12_PBP"/>
    <property type="match status" value="1"/>
</dbReference>
<comment type="caution">
    <text evidence="6">The sequence shown here is derived from an EMBL/GenBank/DDBJ whole genome shotgun (WGS) entry which is preliminary data.</text>
</comment>
<dbReference type="Gene3D" id="3.40.50.1980">
    <property type="entry name" value="Nitrogenase molybdenum iron protein domain"/>
    <property type="match status" value="2"/>
</dbReference>
<dbReference type="InterPro" id="IPR002491">
    <property type="entry name" value="ABC_transptr_periplasmic_BD"/>
</dbReference>